<dbReference type="InterPro" id="IPR036388">
    <property type="entry name" value="WH-like_DNA-bd_sf"/>
</dbReference>
<dbReference type="Proteomes" id="UP000295515">
    <property type="component" value="Unassembled WGS sequence"/>
</dbReference>
<feature type="domain" description="RNA polymerase sigma-70 region 2" evidence="6">
    <location>
        <begin position="9"/>
        <end position="71"/>
    </location>
</feature>
<evidence type="ECO:0000256" key="3">
    <source>
        <dbReference type="ARBA" id="ARBA00023082"/>
    </source>
</evidence>
<dbReference type="InterPro" id="IPR014284">
    <property type="entry name" value="RNA_pol_sigma-70_dom"/>
</dbReference>
<evidence type="ECO:0000259" key="6">
    <source>
        <dbReference type="Pfam" id="PF04542"/>
    </source>
</evidence>
<dbReference type="PANTHER" id="PTHR43133:SF52">
    <property type="entry name" value="ECF RNA POLYMERASE SIGMA FACTOR SIGL"/>
    <property type="match status" value="1"/>
</dbReference>
<dbReference type="Pfam" id="PF08281">
    <property type="entry name" value="Sigma70_r4_2"/>
    <property type="match status" value="1"/>
</dbReference>
<comment type="similarity">
    <text evidence="1">Belongs to the sigma-70 factor family. ECF subfamily.</text>
</comment>
<dbReference type="RefSeq" id="WP_066446655.1">
    <property type="nucleotide sequence ID" value="NZ_JANKBF010000003.1"/>
</dbReference>
<dbReference type="GeneID" id="98916582"/>
<dbReference type="InterPro" id="IPR013325">
    <property type="entry name" value="RNA_pol_sigma_r2"/>
</dbReference>
<keyword evidence="2" id="KW-0805">Transcription regulation</keyword>
<dbReference type="Gene3D" id="1.10.10.10">
    <property type="entry name" value="Winged helix-like DNA-binding domain superfamily/Winged helix DNA-binding domain"/>
    <property type="match status" value="1"/>
</dbReference>
<evidence type="ECO:0000256" key="4">
    <source>
        <dbReference type="ARBA" id="ARBA00023125"/>
    </source>
</evidence>
<comment type="caution">
    <text evidence="8">The sequence shown here is derived from an EMBL/GenBank/DDBJ whole genome shotgun (WGS) entry which is preliminary data.</text>
</comment>
<dbReference type="InterPro" id="IPR039425">
    <property type="entry name" value="RNA_pol_sigma-70-like"/>
</dbReference>
<gene>
    <name evidence="8" type="ORF">EDD60_12842</name>
</gene>
<evidence type="ECO:0000256" key="1">
    <source>
        <dbReference type="ARBA" id="ARBA00010641"/>
    </source>
</evidence>
<evidence type="ECO:0000256" key="2">
    <source>
        <dbReference type="ARBA" id="ARBA00023015"/>
    </source>
</evidence>
<evidence type="ECO:0000313" key="9">
    <source>
        <dbReference type="Proteomes" id="UP000295515"/>
    </source>
</evidence>
<dbReference type="GO" id="GO:0006352">
    <property type="term" value="P:DNA-templated transcription initiation"/>
    <property type="evidence" value="ECO:0007669"/>
    <property type="project" value="InterPro"/>
</dbReference>
<dbReference type="InterPro" id="IPR007627">
    <property type="entry name" value="RNA_pol_sigma70_r2"/>
</dbReference>
<sequence length="163" mass="19796">MKKDEIDLLYQKYYYSLFLFAFSLTHQKADAEDLVMNTFVKALLSFEDGNLKAWLYTVLKNEFYNMTKKKKYVYTQTEIHFDCFQSSDDVLKECIHEEHKRWLYKNIYQLPKIEREVILLSVQDDLSDVEISQILNISVNYMRVIRYRVKEKLRKLSIEEDYL</sequence>
<reference evidence="8 9" key="1">
    <citation type="submission" date="2019-03" db="EMBL/GenBank/DDBJ databases">
        <title>Genomic Encyclopedia of Type Strains, Phase IV (KMG-IV): sequencing the most valuable type-strain genomes for metagenomic binning, comparative biology and taxonomic classification.</title>
        <authorList>
            <person name="Goeker M."/>
        </authorList>
    </citation>
    <scope>NUCLEOTIDE SEQUENCE [LARGE SCALE GENOMIC DNA]</scope>
    <source>
        <strain evidence="8 9">DSM 29487</strain>
    </source>
</reference>
<name>A0A4R3YKS1_9FIRM</name>
<keyword evidence="3" id="KW-0731">Sigma factor</keyword>
<organism evidence="8 9">
    <name type="scientific">Longibaculum muris</name>
    <dbReference type="NCBI Taxonomy" id="1796628"/>
    <lineage>
        <taxon>Bacteria</taxon>
        <taxon>Bacillati</taxon>
        <taxon>Bacillota</taxon>
        <taxon>Erysipelotrichia</taxon>
        <taxon>Erysipelotrichales</taxon>
        <taxon>Coprobacillaceae</taxon>
        <taxon>Longibaculum</taxon>
    </lineage>
</organism>
<dbReference type="Gene3D" id="1.10.1740.10">
    <property type="match status" value="1"/>
</dbReference>
<protein>
    <submittedName>
        <fullName evidence="8">RNA polymerase sigma-70 factor (ECF subfamily)</fullName>
    </submittedName>
</protein>
<dbReference type="SUPFAM" id="SSF88946">
    <property type="entry name" value="Sigma2 domain of RNA polymerase sigma factors"/>
    <property type="match status" value="1"/>
</dbReference>
<dbReference type="GO" id="GO:0003677">
    <property type="term" value="F:DNA binding"/>
    <property type="evidence" value="ECO:0007669"/>
    <property type="project" value="UniProtKB-KW"/>
</dbReference>
<dbReference type="SUPFAM" id="SSF88659">
    <property type="entry name" value="Sigma3 and sigma4 domains of RNA polymerase sigma factors"/>
    <property type="match status" value="1"/>
</dbReference>
<accession>A0A4R3YKS1</accession>
<evidence type="ECO:0000313" key="8">
    <source>
        <dbReference type="EMBL" id="TCV92008.1"/>
    </source>
</evidence>
<dbReference type="Pfam" id="PF04542">
    <property type="entry name" value="Sigma70_r2"/>
    <property type="match status" value="1"/>
</dbReference>
<dbReference type="AlphaFoldDB" id="A0A4R3YKS1"/>
<feature type="domain" description="RNA polymerase sigma factor 70 region 4 type 2" evidence="7">
    <location>
        <begin position="109"/>
        <end position="153"/>
    </location>
</feature>
<dbReference type="GO" id="GO:0016987">
    <property type="term" value="F:sigma factor activity"/>
    <property type="evidence" value="ECO:0007669"/>
    <property type="project" value="UniProtKB-KW"/>
</dbReference>
<dbReference type="InterPro" id="IPR013249">
    <property type="entry name" value="RNA_pol_sigma70_r4_t2"/>
</dbReference>
<keyword evidence="9" id="KW-1185">Reference proteome</keyword>
<keyword evidence="5" id="KW-0804">Transcription</keyword>
<keyword evidence="4" id="KW-0238">DNA-binding</keyword>
<dbReference type="NCBIfam" id="TIGR02937">
    <property type="entry name" value="sigma70-ECF"/>
    <property type="match status" value="1"/>
</dbReference>
<dbReference type="InterPro" id="IPR013324">
    <property type="entry name" value="RNA_pol_sigma_r3/r4-like"/>
</dbReference>
<evidence type="ECO:0000259" key="7">
    <source>
        <dbReference type="Pfam" id="PF08281"/>
    </source>
</evidence>
<proteinExistence type="inferred from homology"/>
<evidence type="ECO:0000256" key="5">
    <source>
        <dbReference type="ARBA" id="ARBA00023163"/>
    </source>
</evidence>
<dbReference type="EMBL" id="SMCQ01000028">
    <property type="protein sequence ID" value="TCV92008.1"/>
    <property type="molecule type" value="Genomic_DNA"/>
</dbReference>
<dbReference type="PANTHER" id="PTHR43133">
    <property type="entry name" value="RNA POLYMERASE ECF-TYPE SIGMA FACTO"/>
    <property type="match status" value="1"/>
</dbReference>